<feature type="transmembrane region" description="Helical" evidence="5">
    <location>
        <begin position="133"/>
        <end position="152"/>
    </location>
</feature>
<dbReference type="HOGENOM" id="CLU_055068_5_1_0"/>
<dbReference type="EMBL" id="CP008796">
    <property type="protein sequence ID" value="AIH03802.1"/>
    <property type="molecule type" value="Genomic_DNA"/>
</dbReference>
<feature type="transmembrane region" description="Helical" evidence="5">
    <location>
        <begin position="46"/>
        <end position="67"/>
    </location>
</feature>
<name>A0A075WYR9_9BACT</name>
<evidence type="ECO:0000259" key="6">
    <source>
        <dbReference type="Pfam" id="PF01694"/>
    </source>
</evidence>
<dbReference type="Proteomes" id="UP000028481">
    <property type="component" value="Chromosome"/>
</dbReference>
<dbReference type="AlphaFoldDB" id="A0A075WYR9"/>
<feature type="transmembrane region" description="Helical" evidence="5">
    <location>
        <begin position="109"/>
        <end position="127"/>
    </location>
</feature>
<proteinExistence type="predicted"/>
<protein>
    <submittedName>
        <fullName evidence="7">Peptidase S54</fullName>
    </submittedName>
</protein>
<evidence type="ECO:0000256" key="2">
    <source>
        <dbReference type="ARBA" id="ARBA00022692"/>
    </source>
</evidence>
<keyword evidence="4 5" id="KW-0472">Membrane</keyword>
<dbReference type="FunFam" id="1.20.1540.10:FF:000027">
    <property type="entry name" value="Rhomboid family intramembrane serine protease"/>
    <property type="match status" value="1"/>
</dbReference>
<dbReference type="KEGG" id="tcm:HL41_02780"/>
<sequence>MIPLQDILPRRNPPVMTWFLILLNTLVFFYELSLSTVEREVFFKTWGFIPAIFFDPYFNFLVGFPWYHKFLTLFTHLFIHGGWLHFIGNMWTLWIFGDNVEDRLGPFKFLFFYLVCGILATMLHSFIYPNSVIPLVGASGAISGVMGAYFLLYPLARILVVFPVLFIPLFFEVPAFIFLGLWFLLQFYNGLFSLVLPESFGGVAWFAHIGGFLAGALLYKIFCKRKCRFYRDEYTFFGSFFDIDKP</sequence>
<dbReference type="Gene3D" id="1.20.1540.10">
    <property type="entry name" value="Rhomboid-like"/>
    <property type="match status" value="1"/>
</dbReference>
<evidence type="ECO:0000313" key="7">
    <source>
        <dbReference type="EMBL" id="AIH03802.1"/>
    </source>
</evidence>
<comment type="subcellular location">
    <subcellularLocation>
        <location evidence="1">Membrane</location>
        <topology evidence="1">Multi-pass membrane protein</topology>
    </subcellularLocation>
</comment>
<dbReference type="STRING" id="289377.HL41_02780"/>
<dbReference type="eggNOG" id="COG0705">
    <property type="taxonomic scope" value="Bacteria"/>
</dbReference>
<dbReference type="GO" id="GO:0016020">
    <property type="term" value="C:membrane"/>
    <property type="evidence" value="ECO:0007669"/>
    <property type="project" value="UniProtKB-SubCell"/>
</dbReference>
<feature type="transmembrane region" description="Helical" evidence="5">
    <location>
        <begin position="159"/>
        <end position="183"/>
    </location>
</feature>
<keyword evidence="3 5" id="KW-1133">Transmembrane helix</keyword>
<dbReference type="RefSeq" id="WP_038061223.1">
    <property type="nucleotide sequence ID" value="NZ_CP008796.1"/>
</dbReference>
<evidence type="ECO:0000313" key="8">
    <source>
        <dbReference type="Proteomes" id="UP000028481"/>
    </source>
</evidence>
<feature type="transmembrane region" description="Helical" evidence="5">
    <location>
        <begin position="203"/>
        <end position="222"/>
    </location>
</feature>
<gene>
    <name evidence="7" type="ORF">HL41_02780</name>
</gene>
<evidence type="ECO:0000256" key="4">
    <source>
        <dbReference type="ARBA" id="ARBA00023136"/>
    </source>
</evidence>
<dbReference type="InterPro" id="IPR022764">
    <property type="entry name" value="Peptidase_S54_rhomboid_dom"/>
</dbReference>
<feature type="transmembrane region" description="Helical" evidence="5">
    <location>
        <begin position="73"/>
        <end position="97"/>
    </location>
</feature>
<dbReference type="Pfam" id="PF01694">
    <property type="entry name" value="Rhomboid"/>
    <property type="match status" value="1"/>
</dbReference>
<keyword evidence="8" id="KW-1185">Reference proteome</keyword>
<evidence type="ECO:0000256" key="1">
    <source>
        <dbReference type="ARBA" id="ARBA00004141"/>
    </source>
</evidence>
<dbReference type="PaxDb" id="289377-HL41_02780"/>
<dbReference type="MEROPS" id="S54.027"/>
<dbReference type="SUPFAM" id="SSF144091">
    <property type="entry name" value="Rhomboid-like"/>
    <property type="match status" value="1"/>
</dbReference>
<dbReference type="GO" id="GO:0004252">
    <property type="term" value="F:serine-type endopeptidase activity"/>
    <property type="evidence" value="ECO:0007669"/>
    <property type="project" value="InterPro"/>
</dbReference>
<evidence type="ECO:0000256" key="3">
    <source>
        <dbReference type="ARBA" id="ARBA00022989"/>
    </source>
</evidence>
<reference evidence="7 8" key="1">
    <citation type="journal article" date="2015" name="Genome Announc.">
        <title>Genome Sequence of a Sulfate-Reducing Thermophilic Bacterium, Thermodesulfobacterium commune DSM 2178T (Phylum Thermodesulfobacteria).</title>
        <authorList>
            <person name="Bhatnagar S."/>
            <person name="Badger J.H."/>
            <person name="Madupu R."/>
            <person name="Khouri H.M."/>
            <person name="O'Connor E.M."/>
            <person name="Robb F.T."/>
            <person name="Ward N.L."/>
            <person name="Eisen J.A."/>
        </authorList>
    </citation>
    <scope>NUCLEOTIDE SEQUENCE [LARGE SCALE GENOMIC DNA]</scope>
    <source>
        <strain evidence="7 8">DSM 2178</strain>
    </source>
</reference>
<keyword evidence="2 5" id="KW-0812">Transmembrane</keyword>
<evidence type="ECO:0000256" key="5">
    <source>
        <dbReference type="SAM" id="Phobius"/>
    </source>
</evidence>
<dbReference type="InterPro" id="IPR035952">
    <property type="entry name" value="Rhomboid-like_sf"/>
</dbReference>
<dbReference type="PANTHER" id="PTHR43731">
    <property type="entry name" value="RHOMBOID PROTEASE"/>
    <property type="match status" value="1"/>
</dbReference>
<dbReference type="OrthoDB" id="9813074at2"/>
<organism evidence="7 8">
    <name type="scientific">Thermodesulfobacterium commune DSM 2178</name>
    <dbReference type="NCBI Taxonomy" id="289377"/>
    <lineage>
        <taxon>Bacteria</taxon>
        <taxon>Pseudomonadati</taxon>
        <taxon>Thermodesulfobacteriota</taxon>
        <taxon>Thermodesulfobacteria</taxon>
        <taxon>Thermodesulfobacteriales</taxon>
        <taxon>Thermodesulfobacteriaceae</taxon>
        <taxon>Thermodesulfobacterium</taxon>
    </lineage>
</organism>
<feature type="transmembrane region" description="Helical" evidence="5">
    <location>
        <begin position="15"/>
        <end position="34"/>
    </location>
</feature>
<accession>A0A075WYR9</accession>
<feature type="domain" description="Peptidase S54 rhomboid" evidence="6">
    <location>
        <begin position="69"/>
        <end position="224"/>
    </location>
</feature>
<dbReference type="PANTHER" id="PTHR43731:SF26">
    <property type="entry name" value="RHOMBOID-LIKE PROTEIN 10, CHLOROPLASTIC"/>
    <property type="match status" value="1"/>
</dbReference>
<dbReference type="InterPro" id="IPR050925">
    <property type="entry name" value="Rhomboid_protease_S54"/>
</dbReference>